<evidence type="ECO:0000313" key="12">
    <source>
        <dbReference type="Proteomes" id="UP000182178"/>
    </source>
</evidence>
<comment type="subunit">
    <text evidence="9">The complex comprises the extracytoplasmic solute receptor protein and the two transmembrane proteins.</text>
</comment>
<evidence type="ECO:0000256" key="1">
    <source>
        <dbReference type="ARBA" id="ARBA00004429"/>
    </source>
</evidence>
<feature type="transmembrane region" description="Helical" evidence="9">
    <location>
        <begin position="77"/>
        <end position="95"/>
    </location>
</feature>
<comment type="subcellular location">
    <subcellularLocation>
        <location evidence="1 9">Cell inner membrane</location>
        <topology evidence="1 9">Multi-pass membrane protein</topology>
    </subcellularLocation>
</comment>
<keyword evidence="4 9" id="KW-0997">Cell inner membrane</keyword>
<comment type="function">
    <text evidence="9">Part of the tripartite ATP-independent periplasmic (TRAP) transport system.</text>
</comment>
<dbReference type="InterPro" id="IPR007387">
    <property type="entry name" value="TRAP_DctQ"/>
</dbReference>
<dbReference type="PANTHER" id="PTHR35011:SF10">
    <property type="entry name" value="TRAP TRANSPORTER SMALL PERMEASE PROTEIN"/>
    <property type="match status" value="1"/>
</dbReference>
<feature type="domain" description="Tripartite ATP-independent periplasmic transporters DctQ component" evidence="10">
    <location>
        <begin position="54"/>
        <end position="184"/>
    </location>
</feature>
<accession>A0ABP1ZZU7</accession>
<feature type="transmembrane region" description="Helical" evidence="9">
    <location>
        <begin position="116"/>
        <end position="138"/>
    </location>
</feature>
<reference evidence="11 12" key="1">
    <citation type="submission" date="2015-08" db="EMBL/GenBank/DDBJ databases">
        <authorList>
            <person name="Varghese N."/>
        </authorList>
    </citation>
    <scope>NUCLEOTIDE SEQUENCE [LARGE SCALE GENOMIC DNA]</scope>
    <source>
        <strain evidence="11 12">DSM 18167</strain>
    </source>
</reference>
<keyword evidence="12" id="KW-1185">Reference proteome</keyword>
<evidence type="ECO:0000256" key="9">
    <source>
        <dbReference type="RuleBase" id="RU369079"/>
    </source>
</evidence>
<feature type="transmembrane region" description="Helical" evidence="9">
    <location>
        <begin position="158"/>
        <end position="178"/>
    </location>
</feature>
<evidence type="ECO:0000256" key="2">
    <source>
        <dbReference type="ARBA" id="ARBA00022448"/>
    </source>
</evidence>
<evidence type="ECO:0000313" key="11">
    <source>
        <dbReference type="EMBL" id="CUA85497.1"/>
    </source>
</evidence>
<evidence type="ECO:0000256" key="5">
    <source>
        <dbReference type="ARBA" id="ARBA00022692"/>
    </source>
</evidence>
<dbReference type="PANTHER" id="PTHR35011">
    <property type="entry name" value="2,3-DIKETO-L-GULONATE TRAP TRANSPORTER SMALL PERMEASE PROTEIN YIAM"/>
    <property type="match status" value="1"/>
</dbReference>
<keyword evidence="6 9" id="KW-1133">Transmembrane helix</keyword>
<keyword evidence="3" id="KW-1003">Cell membrane</keyword>
<proteinExistence type="inferred from homology"/>
<organism evidence="11 12">
    <name type="scientific">Chelatococcus sambhunathii</name>
    <dbReference type="NCBI Taxonomy" id="363953"/>
    <lineage>
        <taxon>Bacteria</taxon>
        <taxon>Pseudomonadati</taxon>
        <taxon>Pseudomonadota</taxon>
        <taxon>Alphaproteobacteria</taxon>
        <taxon>Hyphomicrobiales</taxon>
        <taxon>Chelatococcaceae</taxon>
        <taxon>Chelatococcus</taxon>
    </lineage>
</organism>
<comment type="similarity">
    <text evidence="8 9">Belongs to the TRAP transporter small permease family.</text>
</comment>
<feature type="transmembrane region" description="Helical" evidence="9">
    <location>
        <begin position="41"/>
        <end position="65"/>
    </location>
</feature>
<keyword evidence="2 9" id="KW-0813">Transport</keyword>
<comment type="caution">
    <text evidence="11">The sequence shown here is derived from an EMBL/GenBank/DDBJ whole genome shotgun (WGS) entry which is preliminary data.</text>
</comment>
<evidence type="ECO:0000256" key="8">
    <source>
        <dbReference type="ARBA" id="ARBA00038436"/>
    </source>
</evidence>
<gene>
    <name evidence="11" type="ORF">Ga0061061_102107</name>
</gene>
<name>A0ABP1ZZU7_9HYPH</name>
<keyword evidence="7 9" id="KW-0472">Membrane</keyword>
<dbReference type="EMBL" id="CYHC01000002">
    <property type="protein sequence ID" value="CUA85497.1"/>
    <property type="molecule type" value="Genomic_DNA"/>
</dbReference>
<dbReference type="InterPro" id="IPR055348">
    <property type="entry name" value="DctQ"/>
</dbReference>
<evidence type="ECO:0000256" key="4">
    <source>
        <dbReference type="ARBA" id="ARBA00022519"/>
    </source>
</evidence>
<evidence type="ECO:0000259" key="10">
    <source>
        <dbReference type="Pfam" id="PF04290"/>
    </source>
</evidence>
<keyword evidence="5 9" id="KW-0812">Transmembrane</keyword>
<evidence type="ECO:0000256" key="3">
    <source>
        <dbReference type="ARBA" id="ARBA00022475"/>
    </source>
</evidence>
<dbReference type="Pfam" id="PF04290">
    <property type="entry name" value="DctQ"/>
    <property type="match status" value="1"/>
</dbReference>
<dbReference type="Proteomes" id="UP000182178">
    <property type="component" value="Unassembled WGS sequence"/>
</dbReference>
<protein>
    <recommendedName>
        <fullName evidence="9">TRAP transporter small permease protein</fullName>
    </recommendedName>
</protein>
<sequence length="201" mass="21673">MDLLPAGGQRVYPALLCHARGERNTQMVRAFVAGVDNVSRLFGIVAGVLIAAAMVVICQMIFMRYVFRAPTIWQTDFVVFSATAAIFLGAPYVLLRKGHVGVDVIETLASAPVRRALAILGAFLGLAFCIAMFVASVLYFHEAWEGGWTTSTVWAPPLWIPLIPLPVGFGLLSLQYVAEILKLFTSTPAAQRLPHAAGADA</sequence>
<evidence type="ECO:0000256" key="7">
    <source>
        <dbReference type="ARBA" id="ARBA00023136"/>
    </source>
</evidence>
<evidence type="ECO:0000256" key="6">
    <source>
        <dbReference type="ARBA" id="ARBA00022989"/>
    </source>
</evidence>